<proteinExistence type="inferred from homology"/>
<feature type="active site" description="Nucleophile" evidence="14">
    <location>
        <position position="439"/>
    </location>
</feature>
<evidence type="ECO:0000256" key="14">
    <source>
        <dbReference type="PROSITE-ProRule" id="PRU01023"/>
    </source>
</evidence>
<feature type="compositionally biased region" description="Basic and acidic residues" evidence="15">
    <location>
        <begin position="11"/>
        <end position="35"/>
    </location>
</feature>
<dbReference type="InterPro" id="IPR023267">
    <property type="entry name" value="RCMT"/>
</dbReference>
<evidence type="ECO:0000256" key="6">
    <source>
        <dbReference type="ARBA" id="ARBA00022552"/>
    </source>
</evidence>
<comment type="catalytic activity">
    <reaction evidence="13">
        <text>cytidine(967) in 16S rRNA + S-adenosyl-L-methionine = 5-methylcytidine(967) in 16S rRNA + S-adenosyl-L-homocysteine + H(+)</text>
        <dbReference type="Rhea" id="RHEA:42748"/>
        <dbReference type="Rhea" id="RHEA-COMP:10219"/>
        <dbReference type="Rhea" id="RHEA-COMP:10220"/>
        <dbReference type="ChEBI" id="CHEBI:15378"/>
        <dbReference type="ChEBI" id="CHEBI:57856"/>
        <dbReference type="ChEBI" id="CHEBI:59789"/>
        <dbReference type="ChEBI" id="CHEBI:74483"/>
        <dbReference type="ChEBI" id="CHEBI:82748"/>
        <dbReference type="EC" id="2.1.1.176"/>
    </reaction>
</comment>
<dbReference type="SUPFAM" id="SSF48013">
    <property type="entry name" value="NusB-like"/>
    <property type="match status" value="1"/>
</dbReference>
<dbReference type="PANTHER" id="PTHR22807:SF53">
    <property type="entry name" value="RIBOSOMAL RNA SMALL SUBUNIT METHYLTRANSFERASE B-RELATED"/>
    <property type="match status" value="1"/>
</dbReference>
<feature type="binding site" evidence="14">
    <location>
        <position position="342"/>
    </location>
    <ligand>
        <name>S-adenosyl-L-methionine</name>
        <dbReference type="ChEBI" id="CHEBI:59789"/>
    </ligand>
</feature>
<dbReference type="PROSITE" id="PS01153">
    <property type="entry name" value="NOL1_NOP2_SUN"/>
    <property type="match status" value="1"/>
</dbReference>
<evidence type="ECO:0000256" key="10">
    <source>
        <dbReference type="ARBA" id="ARBA00022884"/>
    </source>
</evidence>
<dbReference type="InterPro" id="IPR001678">
    <property type="entry name" value="MeTrfase_RsmB-F_NOP2_dom"/>
</dbReference>
<evidence type="ECO:0000256" key="13">
    <source>
        <dbReference type="ARBA" id="ARBA00047283"/>
    </source>
</evidence>
<dbReference type="PRINTS" id="PR02008">
    <property type="entry name" value="RCMTFAMILY"/>
</dbReference>
<sequence>MPGLGLARACAAERTEGDAGLRLRERSASHGRNEASARGASGVTTKKRSRPKPWSRKKPLPARELALQILVATESRSAYSDRLLETRLKEADLKPEDAHLVTALVQGTLRRQGTLDHHLAFFARENWGGLPVWIRGVLRMGALQILFMDRIPARAAVDESVKLAKKYGHPGTAGLVNALLRKLAGGARAPYPDPETHPAEYLAVVHSHPRWLVERWVARLGREEAERLLVKDNEEPPLSVRPNLALARKEEILARLEGEGFHPVPAPNGGSVWNMGGGFVPSRSKAFREGLISLQDEAEASVVPILDPRPGERVLDLCAAPGSKSAQIAEAVGAKGRVVALERHPSRAKALRSNLRERMRLGNVEVVCGDGTMPALQGVFDRVLVDAPCSGLGVLRRRADARWRKDEQSILSMAAQQQRLLEGGAAQVRPGGVLVYSVCSLEPEETSSVVESFLKAHPEFTPEEVDRYLPSALRSGGFSMIASPQRNGTDGVFAARFRKR</sequence>
<feature type="binding site" evidence="14">
    <location>
        <position position="386"/>
    </location>
    <ligand>
        <name>S-adenosyl-L-methionine</name>
        <dbReference type="ChEBI" id="CHEBI:59789"/>
    </ligand>
</feature>
<evidence type="ECO:0000313" key="18">
    <source>
        <dbReference type="Proteomes" id="UP000316292"/>
    </source>
</evidence>
<protein>
    <recommendedName>
        <fullName evidence="4">16S rRNA (cytosine(967)-C(5))-methyltransferase</fullName>
        <ecNumber evidence="4">2.1.1.176</ecNumber>
    </recommendedName>
    <alternativeName>
        <fullName evidence="11">16S rRNA m5C967 methyltransferase</fullName>
    </alternativeName>
    <alternativeName>
        <fullName evidence="12">rRNA (cytosine-C(5)-)-methyltransferase RsmB</fullName>
    </alternativeName>
</protein>
<feature type="domain" description="SAM-dependent MTase RsmB/NOP-type" evidence="16">
    <location>
        <begin position="228"/>
        <end position="500"/>
    </location>
</feature>
<dbReference type="CDD" id="cd02440">
    <property type="entry name" value="AdoMet_MTases"/>
    <property type="match status" value="1"/>
</dbReference>
<keyword evidence="10 14" id="KW-0694">RNA-binding</keyword>
<evidence type="ECO:0000256" key="9">
    <source>
        <dbReference type="ARBA" id="ARBA00022691"/>
    </source>
</evidence>
<gene>
    <name evidence="17" type="primary">rsmB</name>
    <name evidence="17" type="ORF">E6K71_00515</name>
</gene>
<accession>A0A538SJ17</accession>
<keyword evidence="9 14" id="KW-0949">S-adenosyl-L-methionine</keyword>
<dbReference type="PROSITE" id="PS51686">
    <property type="entry name" value="SAM_MT_RSMB_NOP"/>
    <property type="match status" value="1"/>
</dbReference>
<dbReference type="Gene3D" id="1.10.940.10">
    <property type="entry name" value="NusB-like"/>
    <property type="match status" value="1"/>
</dbReference>
<dbReference type="AlphaFoldDB" id="A0A538SJ17"/>
<dbReference type="InterPro" id="IPR054728">
    <property type="entry name" value="RsmB-like_ferredoxin"/>
</dbReference>
<dbReference type="GO" id="GO:0003723">
    <property type="term" value="F:RNA binding"/>
    <property type="evidence" value="ECO:0007669"/>
    <property type="project" value="UniProtKB-UniRule"/>
</dbReference>
<dbReference type="Gene3D" id="3.30.70.1170">
    <property type="entry name" value="Sun protein, domain 3"/>
    <property type="match status" value="1"/>
</dbReference>
<evidence type="ECO:0000256" key="4">
    <source>
        <dbReference type="ARBA" id="ARBA00012140"/>
    </source>
</evidence>
<feature type="binding site" evidence="14">
    <location>
        <begin position="318"/>
        <end position="324"/>
    </location>
    <ligand>
        <name>S-adenosyl-L-methionine</name>
        <dbReference type="ChEBI" id="CHEBI:59789"/>
    </ligand>
</feature>
<dbReference type="Pfam" id="PF01189">
    <property type="entry name" value="Methyltr_RsmB-F"/>
    <property type="match status" value="1"/>
</dbReference>
<dbReference type="GO" id="GO:0006355">
    <property type="term" value="P:regulation of DNA-templated transcription"/>
    <property type="evidence" value="ECO:0007669"/>
    <property type="project" value="InterPro"/>
</dbReference>
<reference evidence="17 18" key="1">
    <citation type="journal article" date="2019" name="Nat. Microbiol.">
        <title>Mediterranean grassland soil C-N compound turnover is dependent on rainfall and depth, and is mediated by genomically divergent microorganisms.</title>
        <authorList>
            <person name="Diamond S."/>
            <person name="Andeer P.F."/>
            <person name="Li Z."/>
            <person name="Crits-Christoph A."/>
            <person name="Burstein D."/>
            <person name="Anantharaman K."/>
            <person name="Lane K.R."/>
            <person name="Thomas B.C."/>
            <person name="Pan C."/>
            <person name="Northen T.R."/>
            <person name="Banfield J.F."/>
        </authorList>
    </citation>
    <scope>NUCLEOTIDE SEQUENCE [LARGE SCALE GENOMIC DNA]</scope>
    <source>
        <strain evidence="17">WS_1</strain>
    </source>
</reference>
<dbReference type="EC" id="2.1.1.176" evidence="4"/>
<dbReference type="InterPro" id="IPR018314">
    <property type="entry name" value="RsmB/NOL1/NOP2-like_CS"/>
</dbReference>
<evidence type="ECO:0000256" key="8">
    <source>
        <dbReference type="ARBA" id="ARBA00022679"/>
    </source>
</evidence>
<keyword evidence="6" id="KW-0698">rRNA processing</keyword>
<comment type="subcellular location">
    <subcellularLocation>
        <location evidence="2">Cytoplasm</location>
    </subcellularLocation>
</comment>
<comment type="caution">
    <text evidence="17">The sequence shown here is derived from an EMBL/GenBank/DDBJ whole genome shotgun (WGS) entry which is preliminary data.</text>
</comment>
<evidence type="ECO:0000313" key="17">
    <source>
        <dbReference type="EMBL" id="TMQ51356.1"/>
    </source>
</evidence>
<name>A0A538SJ17_UNCEI</name>
<dbReference type="InterPro" id="IPR049560">
    <property type="entry name" value="MeTrfase_RsmB-F_NOP2_cat"/>
</dbReference>
<dbReference type="InterPro" id="IPR004573">
    <property type="entry name" value="rRNA_ssu_MeTfrase_B"/>
</dbReference>
<dbReference type="InterPro" id="IPR029063">
    <property type="entry name" value="SAM-dependent_MTases_sf"/>
</dbReference>
<dbReference type="GO" id="GO:0005737">
    <property type="term" value="C:cytoplasm"/>
    <property type="evidence" value="ECO:0007669"/>
    <property type="project" value="UniProtKB-SubCell"/>
</dbReference>
<evidence type="ECO:0000256" key="12">
    <source>
        <dbReference type="ARBA" id="ARBA00031088"/>
    </source>
</evidence>
<keyword evidence="5" id="KW-0963">Cytoplasm</keyword>
<dbReference type="NCBIfam" id="TIGR00563">
    <property type="entry name" value="rsmB"/>
    <property type="match status" value="1"/>
</dbReference>
<evidence type="ECO:0000256" key="11">
    <source>
        <dbReference type="ARBA" id="ARBA00030399"/>
    </source>
</evidence>
<dbReference type="PANTHER" id="PTHR22807">
    <property type="entry name" value="NOP2 YEAST -RELATED NOL1/NOP2/FMU SUN DOMAIN-CONTAINING"/>
    <property type="match status" value="1"/>
</dbReference>
<keyword evidence="8 14" id="KW-0808">Transferase</keyword>
<feature type="binding site" evidence="14">
    <location>
        <position position="370"/>
    </location>
    <ligand>
        <name>S-adenosyl-L-methionine</name>
        <dbReference type="ChEBI" id="CHEBI:59789"/>
    </ligand>
</feature>
<comment type="function">
    <text evidence="1">Specifically methylates the cytosine at position 967 (m5C967) of 16S rRNA.</text>
</comment>
<evidence type="ECO:0000256" key="1">
    <source>
        <dbReference type="ARBA" id="ARBA00002724"/>
    </source>
</evidence>
<dbReference type="GO" id="GO:0008649">
    <property type="term" value="F:rRNA methyltransferase activity"/>
    <property type="evidence" value="ECO:0007669"/>
    <property type="project" value="InterPro"/>
</dbReference>
<dbReference type="NCBIfam" id="NF011494">
    <property type="entry name" value="PRK14902.1"/>
    <property type="match status" value="1"/>
</dbReference>
<evidence type="ECO:0000256" key="3">
    <source>
        <dbReference type="ARBA" id="ARBA00007494"/>
    </source>
</evidence>
<dbReference type="Pfam" id="PF22458">
    <property type="entry name" value="RsmF-B_ferredox"/>
    <property type="match status" value="1"/>
</dbReference>
<dbReference type="InterPro" id="IPR006027">
    <property type="entry name" value="NusB_RsmB_TIM44"/>
</dbReference>
<evidence type="ECO:0000256" key="7">
    <source>
        <dbReference type="ARBA" id="ARBA00022603"/>
    </source>
</evidence>
<dbReference type="Pfam" id="PF01029">
    <property type="entry name" value="NusB"/>
    <property type="match status" value="1"/>
</dbReference>
<comment type="similarity">
    <text evidence="3 14">Belongs to the class I-like SAM-binding methyltransferase superfamily. RsmB/NOP family.</text>
</comment>
<evidence type="ECO:0000256" key="2">
    <source>
        <dbReference type="ARBA" id="ARBA00004496"/>
    </source>
</evidence>
<dbReference type="EMBL" id="VBOR01000012">
    <property type="protein sequence ID" value="TMQ51356.1"/>
    <property type="molecule type" value="Genomic_DNA"/>
</dbReference>
<dbReference type="SUPFAM" id="SSF53335">
    <property type="entry name" value="S-adenosyl-L-methionine-dependent methyltransferases"/>
    <property type="match status" value="1"/>
</dbReference>
<evidence type="ECO:0000256" key="15">
    <source>
        <dbReference type="SAM" id="MobiDB-lite"/>
    </source>
</evidence>
<keyword evidence="7 14" id="KW-0489">Methyltransferase</keyword>
<evidence type="ECO:0000256" key="5">
    <source>
        <dbReference type="ARBA" id="ARBA00022490"/>
    </source>
</evidence>
<evidence type="ECO:0000259" key="16">
    <source>
        <dbReference type="PROSITE" id="PS51686"/>
    </source>
</evidence>
<feature type="region of interest" description="Disordered" evidence="15">
    <location>
        <begin position="1"/>
        <end position="58"/>
    </location>
</feature>
<organism evidence="17 18">
    <name type="scientific">Eiseniibacteriota bacterium</name>
    <dbReference type="NCBI Taxonomy" id="2212470"/>
    <lineage>
        <taxon>Bacteria</taxon>
        <taxon>Candidatus Eiseniibacteriota</taxon>
    </lineage>
</organism>
<dbReference type="InterPro" id="IPR035926">
    <property type="entry name" value="NusB-like_sf"/>
</dbReference>
<feature type="compositionally biased region" description="Basic residues" evidence="15">
    <location>
        <begin position="45"/>
        <end position="58"/>
    </location>
</feature>
<dbReference type="Gene3D" id="3.40.50.150">
    <property type="entry name" value="Vaccinia Virus protein VP39"/>
    <property type="match status" value="1"/>
</dbReference>
<dbReference type="Proteomes" id="UP000316292">
    <property type="component" value="Unassembled WGS sequence"/>
</dbReference>